<evidence type="ECO:0000259" key="9">
    <source>
        <dbReference type="Pfam" id="PF00149"/>
    </source>
</evidence>
<keyword evidence="4" id="KW-0378">Hydrolase</keyword>
<dbReference type="GO" id="GO:0004722">
    <property type="term" value="F:protein serine/threonine phosphatase activity"/>
    <property type="evidence" value="ECO:0007669"/>
    <property type="project" value="UniProtKB-EC"/>
</dbReference>
<name>A0A9J6D0H0_RHIMP</name>
<keyword evidence="3" id="KW-0479">Metal-binding</keyword>
<accession>A0A9J6D0H0</accession>
<dbReference type="AlphaFoldDB" id="A0A9J6D0H0"/>
<dbReference type="GO" id="GO:0046872">
    <property type="term" value="F:metal ion binding"/>
    <property type="evidence" value="ECO:0007669"/>
    <property type="project" value="UniProtKB-KW"/>
</dbReference>
<evidence type="ECO:0000256" key="6">
    <source>
        <dbReference type="ARBA" id="ARBA00023211"/>
    </source>
</evidence>
<dbReference type="PANTHER" id="PTHR11668">
    <property type="entry name" value="SERINE/THREONINE PROTEIN PHOSPHATASE"/>
    <property type="match status" value="1"/>
</dbReference>
<sequence length="89" mass="10019">MVWDSRVAFISGLSPDLQSFDQVKRITRPTEVPDDGLLCDLLWSDPSWDIQGWGESDRGVSYTFGADVVAKCLKKFDLDLIARAHQVSF</sequence>
<evidence type="ECO:0000256" key="2">
    <source>
        <dbReference type="ARBA" id="ARBA00013081"/>
    </source>
</evidence>
<protein>
    <recommendedName>
        <fullName evidence="2">protein-serine/threonine phosphatase</fullName>
        <ecNumber evidence="2">3.1.3.16</ecNumber>
    </recommendedName>
</protein>
<evidence type="ECO:0000256" key="1">
    <source>
        <dbReference type="ARBA" id="ARBA00001936"/>
    </source>
</evidence>
<evidence type="ECO:0000256" key="7">
    <source>
        <dbReference type="ARBA" id="ARBA00047761"/>
    </source>
</evidence>
<organism evidence="10 11">
    <name type="scientific">Rhipicephalus microplus</name>
    <name type="common">Cattle tick</name>
    <name type="synonym">Boophilus microplus</name>
    <dbReference type="NCBI Taxonomy" id="6941"/>
    <lineage>
        <taxon>Eukaryota</taxon>
        <taxon>Metazoa</taxon>
        <taxon>Ecdysozoa</taxon>
        <taxon>Arthropoda</taxon>
        <taxon>Chelicerata</taxon>
        <taxon>Arachnida</taxon>
        <taxon>Acari</taxon>
        <taxon>Parasitiformes</taxon>
        <taxon>Ixodida</taxon>
        <taxon>Ixodoidea</taxon>
        <taxon>Ixodidae</taxon>
        <taxon>Rhipicephalinae</taxon>
        <taxon>Rhipicephalus</taxon>
        <taxon>Boophilus</taxon>
    </lineage>
</organism>
<dbReference type="VEuPathDB" id="VectorBase:LOC119187955"/>
<keyword evidence="11" id="KW-1185">Reference proteome</keyword>
<evidence type="ECO:0000313" key="10">
    <source>
        <dbReference type="EMBL" id="KAH7964438.1"/>
    </source>
</evidence>
<dbReference type="InterPro" id="IPR004843">
    <property type="entry name" value="Calcineurin-like_PHP"/>
</dbReference>
<dbReference type="PANTHER" id="PTHR11668:SF300">
    <property type="entry name" value="SERINE_THREONINE-PROTEIN PHOSPHATASE"/>
    <property type="match status" value="1"/>
</dbReference>
<dbReference type="EMBL" id="JABSTU010003948">
    <property type="protein sequence ID" value="KAH7964438.1"/>
    <property type="molecule type" value="Genomic_DNA"/>
</dbReference>
<reference evidence="10" key="2">
    <citation type="submission" date="2021-09" db="EMBL/GenBank/DDBJ databases">
        <authorList>
            <person name="Jia N."/>
            <person name="Wang J."/>
            <person name="Shi W."/>
            <person name="Du L."/>
            <person name="Sun Y."/>
            <person name="Zhan W."/>
            <person name="Jiang J."/>
            <person name="Wang Q."/>
            <person name="Zhang B."/>
            <person name="Ji P."/>
            <person name="Sakyi L.B."/>
            <person name="Cui X."/>
            <person name="Yuan T."/>
            <person name="Jiang B."/>
            <person name="Yang W."/>
            <person name="Lam T.T.-Y."/>
            <person name="Chang Q."/>
            <person name="Ding S."/>
            <person name="Wang X."/>
            <person name="Zhu J."/>
            <person name="Ruan X."/>
            <person name="Zhao L."/>
            <person name="Wei J."/>
            <person name="Que T."/>
            <person name="Du C."/>
            <person name="Cheng J."/>
            <person name="Dai P."/>
            <person name="Han X."/>
            <person name="Huang E."/>
            <person name="Gao Y."/>
            <person name="Liu J."/>
            <person name="Shao H."/>
            <person name="Ye R."/>
            <person name="Li L."/>
            <person name="Wei W."/>
            <person name="Wang X."/>
            <person name="Wang C."/>
            <person name="Huo Q."/>
            <person name="Li W."/>
            <person name="Guo W."/>
            <person name="Chen H."/>
            <person name="Chen S."/>
            <person name="Zhou L."/>
            <person name="Zhou L."/>
            <person name="Ni X."/>
            <person name="Tian J."/>
            <person name="Zhou Y."/>
            <person name="Sheng Y."/>
            <person name="Liu T."/>
            <person name="Pan Y."/>
            <person name="Xia L."/>
            <person name="Li J."/>
            <person name="Zhao F."/>
            <person name="Cao W."/>
        </authorList>
    </citation>
    <scope>NUCLEOTIDE SEQUENCE</scope>
    <source>
        <strain evidence="10">Rmic-2018</strain>
        <tissue evidence="10">Larvae</tissue>
    </source>
</reference>
<dbReference type="EC" id="3.1.3.16" evidence="2"/>
<evidence type="ECO:0000256" key="3">
    <source>
        <dbReference type="ARBA" id="ARBA00022723"/>
    </source>
</evidence>
<evidence type="ECO:0000313" key="11">
    <source>
        <dbReference type="Proteomes" id="UP000821866"/>
    </source>
</evidence>
<dbReference type="Pfam" id="PF00149">
    <property type="entry name" value="Metallophos"/>
    <property type="match status" value="1"/>
</dbReference>
<dbReference type="Proteomes" id="UP000821866">
    <property type="component" value="Unassembled WGS sequence"/>
</dbReference>
<comment type="catalytic activity">
    <reaction evidence="7">
        <text>O-phospho-L-seryl-[protein] + H2O = L-seryl-[protein] + phosphate</text>
        <dbReference type="Rhea" id="RHEA:20629"/>
        <dbReference type="Rhea" id="RHEA-COMP:9863"/>
        <dbReference type="Rhea" id="RHEA-COMP:11604"/>
        <dbReference type="ChEBI" id="CHEBI:15377"/>
        <dbReference type="ChEBI" id="CHEBI:29999"/>
        <dbReference type="ChEBI" id="CHEBI:43474"/>
        <dbReference type="ChEBI" id="CHEBI:83421"/>
        <dbReference type="EC" id="3.1.3.16"/>
    </reaction>
</comment>
<dbReference type="GO" id="GO:0005737">
    <property type="term" value="C:cytoplasm"/>
    <property type="evidence" value="ECO:0007669"/>
    <property type="project" value="TreeGrafter"/>
</dbReference>
<dbReference type="InterPro" id="IPR050341">
    <property type="entry name" value="PP1_catalytic_subunit"/>
</dbReference>
<evidence type="ECO:0000256" key="4">
    <source>
        <dbReference type="ARBA" id="ARBA00022801"/>
    </source>
</evidence>
<keyword evidence="6" id="KW-0464">Manganese</keyword>
<comment type="caution">
    <text evidence="10">The sequence shown here is derived from an EMBL/GenBank/DDBJ whole genome shotgun (WGS) entry which is preliminary data.</text>
</comment>
<keyword evidence="5" id="KW-0904">Protein phosphatase</keyword>
<feature type="domain" description="Calcineurin-like phosphoesterase" evidence="9">
    <location>
        <begin position="9"/>
        <end position="87"/>
    </location>
</feature>
<comment type="catalytic activity">
    <reaction evidence="8">
        <text>O-phospho-L-threonyl-[protein] + H2O = L-threonyl-[protein] + phosphate</text>
        <dbReference type="Rhea" id="RHEA:47004"/>
        <dbReference type="Rhea" id="RHEA-COMP:11060"/>
        <dbReference type="Rhea" id="RHEA-COMP:11605"/>
        <dbReference type="ChEBI" id="CHEBI:15377"/>
        <dbReference type="ChEBI" id="CHEBI:30013"/>
        <dbReference type="ChEBI" id="CHEBI:43474"/>
        <dbReference type="ChEBI" id="CHEBI:61977"/>
        <dbReference type="EC" id="3.1.3.16"/>
    </reaction>
</comment>
<dbReference type="Gene3D" id="3.60.21.10">
    <property type="match status" value="1"/>
</dbReference>
<dbReference type="InterPro" id="IPR029052">
    <property type="entry name" value="Metallo-depent_PP-like"/>
</dbReference>
<evidence type="ECO:0000256" key="8">
    <source>
        <dbReference type="ARBA" id="ARBA00048336"/>
    </source>
</evidence>
<evidence type="ECO:0000256" key="5">
    <source>
        <dbReference type="ARBA" id="ARBA00022912"/>
    </source>
</evidence>
<dbReference type="SUPFAM" id="SSF56300">
    <property type="entry name" value="Metallo-dependent phosphatases"/>
    <property type="match status" value="1"/>
</dbReference>
<proteinExistence type="predicted"/>
<dbReference type="GO" id="GO:0005634">
    <property type="term" value="C:nucleus"/>
    <property type="evidence" value="ECO:0007669"/>
    <property type="project" value="TreeGrafter"/>
</dbReference>
<dbReference type="PRINTS" id="PR00114">
    <property type="entry name" value="STPHPHTASE"/>
</dbReference>
<comment type="cofactor">
    <cofactor evidence="1">
        <name>Mn(2+)</name>
        <dbReference type="ChEBI" id="CHEBI:29035"/>
    </cofactor>
</comment>
<gene>
    <name evidence="10" type="ORF">HPB51_027325</name>
</gene>
<reference evidence="10" key="1">
    <citation type="journal article" date="2020" name="Cell">
        <title>Large-Scale Comparative Analyses of Tick Genomes Elucidate Their Genetic Diversity and Vector Capacities.</title>
        <authorList>
            <consortium name="Tick Genome and Microbiome Consortium (TIGMIC)"/>
            <person name="Jia N."/>
            <person name="Wang J."/>
            <person name="Shi W."/>
            <person name="Du L."/>
            <person name="Sun Y."/>
            <person name="Zhan W."/>
            <person name="Jiang J.F."/>
            <person name="Wang Q."/>
            <person name="Zhang B."/>
            <person name="Ji P."/>
            <person name="Bell-Sakyi L."/>
            <person name="Cui X.M."/>
            <person name="Yuan T.T."/>
            <person name="Jiang B.G."/>
            <person name="Yang W.F."/>
            <person name="Lam T.T."/>
            <person name="Chang Q.C."/>
            <person name="Ding S.J."/>
            <person name="Wang X.J."/>
            <person name="Zhu J.G."/>
            <person name="Ruan X.D."/>
            <person name="Zhao L."/>
            <person name="Wei J.T."/>
            <person name="Ye R.Z."/>
            <person name="Que T.C."/>
            <person name="Du C.H."/>
            <person name="Zhou Y.H."/>
            <person name="Cheng J.X."/>
            <person name="Dai P.F."/>
            <person name="Guo W.B."/>
            <person name="Han X.H."/>
            <person name="Huang E.J."/>
            <person name="Li L.F."/>
            <person name="Wei W."/>
            <person name="Gao Y.C."/>
            <person name="Liu J.Z."/>
            <person name="Shao H.Z."/>
            <person name="Wang X."/>
            <person name="Wang C.C."/>
            <person name="Yang T.C."/>
            <person name="Huo Q.B."/>
            <person name="Li W."/>
            <person name="Chen H.Y."/>
            <person name="Chen S.E."/>
            <person name="Zhou L.G."/>
            <person name="Ni X.B."/>
            <person name="Tian J.H."/>
            <person name="Sheng Y."/>
            <person name="Liu T."/>
            <person name="Pan Y.S."/>
            <person name="Xia L.Y."/>
            <person name="Li J."/>
            <person name="Zhao F."/>
            <person name="Cao W.C."/>
        </authorList>
    </citation>
    <scope>NUCLEOTIDE SEQUENCE</scope>
    <source>
        <strain evidence="10">Rmic-2018</strain>
    </source>
</reference>
<dbReference type="InterPro" id="IPR006186">
    <property type="entry name" value="Ser/Thr-sp_prot-phosphatase"/>
</dbReference>